<dbReference type="AlphaFoldDB" id="A0A9P3PQH9"/>
<evidence type="ECO:0000313" key="3">
    <source>
        <dbReference type="Proteomes" id="UP001063166"/>
    </source>
</evidence>
<evidence type="ECO:0000313" key="2">
    <source>
        <dbReference type="EMBL" id="GLB40807.1"/>
    </source>
</evidence>
<proteinExistence type="predicted"/>
<organism evidence="2 3">
    <name type="scientific">Lyophyllum shimeji</name>
    <name type="common">Hon-shimeji</name>
    <name type="synonym">Tricholoma shimeji</name>
    <dbReference type="NCBI Taxonomy" id="47721"/>
    <lineage>
        <taxon>Eukaryota</taxon>
        <taxon>Fungi</taxon>
        <taxon>Dikarya</taxon>
        <taxon>Basidiomycota</taxon>
        <taxon>Agaricomycotina</taxon>
        <taxon>Agaricomycetes</taxon>
        <taxon>Agaricomycetidae</taxon>
        <taxon>Agaricales</taxon>
        <taxon>Tricholomatineae</taxon>
        <taxon>Lyophyllaceae</taxon>
        <taxon>Lyophyllum</taxon>
    </lineage>
</organism>
<feature type="region of interest" description="Disordered" evidence="1">
    <location>
        <begin position="50"/>
        <end position="75"/>
    </location>
</feature>
<sequence>MTREKDAPPTWPVRPCTATPRKLKRPATDLLSACRALDGAGVALVGRLPTGCGEEGQSEEEDGGETSEHGDGGRVRSVVKRACSARMSSYLGYF</sequence>
<feature type="compositionally biased region" description="Acidic residues" evidence="1">
    <location>
        <begin position="56"/>
        <end position="65"/>
    </location>
</feature>
<protein>
    <submittedName>
        <fullName evidence="2">Uncharacterized protein</fullName>
    </submittedName>
</protein>
<accession>A0A9P3PQH9</accession>
<dbReference type="EMBL" id="BRPK01000009">
    <property type="protein sequence ID" value="GLB40807.1"/>
    <property type="molecule type" value="Genomic_DNA"/>
</dbReference>
<dbReference type="Proteomes" id="UP001063166">
    <property type="component" value="Unassembled WGS sequence"/>
</dbReference>
<gene>
    <name evidence="2" type="ORF">LshimejAT787_0900220</name>
</gene>
<evidence type="ECO:0000256" key="1">
    <source>
        <dbReference type="SAM" id="MobiDB-lite"/>
    </source>
</evidence>
<keyword evidence="3" id="KW-1185">Reference proteome</keyword>
<comment type="caution">
    <text evidence="2">The sequence shown here is derived from an EMBL/GenBank/DDBJ whole genome shotgun (WGS) entry which is preliminary data.</text>
</comment>
<name>A0A9P3PQH9_LYOSH</name>
<reference evidence="2" key="1">
    <citation type="submission" date="2022-07" db="EMBL/GenBank/DDBJ databases">
        <title>The genome of Lyophyllum shimeji provides insight into the initial evolution of ectomycorrhizal fungal genome.</title>
        <authorList>
            <person name="Kobayashi Y."/>
            <person name="Shibata T."/>
            <person name="Hirakawa H."/>
            <person name="Shigenobu S."/>
            <person name="Nishiyama T."/>
            <person name="Yamada A."/>
            <person name="Hasebe M."/>
            <person name="Kawaguchi M."/>
        </authorList>
    </citation>
    <scope>NUCLEOTIDE SEQUENCE</scope>
    <source>
        <strain evidence="2">AT787</strain>
    </source>
</reference>